<dbReference type="Proteomes" id="UP000604661">
    <property type="component" value="Unassembled WGS sequence"/>
</dbReference>
<organism evidence="1 2">
    <name type="scientific">Nostoc linckia FACHB-391</name>
    <dbReference type="NCBI Taxonomy" id="2692906"/>
    <lineage>
        <taxon>Bacteria</taxon>
        <taxon>Bacillati</taxon>
        <taxon>Cyanobacteriota</taxon>
        <taxon>Cyanophyceae</taxon>
        <taxon>Nostocales</taxon>
        <taxon>Nostocaceae</taxon>
        <taxon>Nostoc</taxon>
    </lineage>
</organism>
<accession>A0ABR8F4A6</accession>
<protein>
    <submittedName>
        <fullName evidence="1">Uncharacterized protein</fullName>
    </submittedName>
</protein>
<dbReference type="RefSeq" id="WP_190890180.1">
    <property type="nucleotide sequence ID" value="NZ_JACJTE010000053.1"/>
</dbReference>
<evidence type="ECO:0000313" key="1">
    <source>
        <dbReference type="EMBL" id="MBD2564584.1"/>
    </source>
</evidence>
<evidence type="ECO:0000313" key="2">
    <source>
        <dbReference type="Proteomes" id="UP000604661"/>
    </source>
</evidence>
<reference evidence="1 2" key="1">
    <citation type="journal article" date="2020" name="ISME J.">
        <title>Comparative genomics reveals insights into cyanobacterial evolution and habitat adaptation.</title>
        <authorList>
            <person name="Chen M.Y."/>
            <person name="Teng W.K."/>
            <person name="Zhao L."/>
            <person name="Hu C.X."/>
            <person name="Zhou Y.K."/>
            <person name="Han B.P."/>
            <person name="Song L.R."/>
            <person name="Shu W.S."/>
        </authorList>
    </citation>
    <scope>NUCLEOTIDE SEQUENCE [LARGE SCALE GENOMIC DNA]</scope>
    <source>
        <strain evidence="1 2">FACHB-391</strain>
    </source>
</reference>
<proteinExistence type="predicted"/>
<keyword evidence="2" id="KW-1185">Reference proteome</keyword>
<gene>
    <name evidence="1" type="ORF">H6G95_29160</name>
</gene>
<name>A0ABR8F4A6_NOSLI</name>
<comment type="caution">
    <text evidence="1">The sequence shown here is derived from an EMBL/GenBank/DDBJ whole genome shotgun (WGS) entry which is preliminary data.</text>
</comment>
<sequence length="62" mass="6633">MSVPSSGEAENFTKQTTVAKREAEYLCCRAGGQGGQSKIFSLVFPCSPNSEDLLANLNANHK</sequence>
<dbReference type="EMBL" id="JACJTE010000053">
    <property type="protein sequence ID" value="MBD2564584.1"/>
    <property type="molecule type" value="Genomic_DNA"/>
</dbReference>